<evidence type="ECO:0000313" key="2">
    <source>
        <dbReference type="Proteomes" id="UP000029981"/>
    </source>
</evidence>
<reference evidence="1 2" key="2">
    <citation type="journal article" date="2009" name="PLoS ONE">
        <title>An integrated genetic and cytogenetic map of the cucumber genome.</title>
        <authorList>
            <person name="Ren Y."/>
            <person name="Zhang Z."/>
            <person name="Liu J."/>
            <person name="Staub J.E."/>
            <person name="Han Y."/>
            <person name="Cheng Z."/>
            <person name="Li X."/>
            <person name="Lu J."/>
            <person name="Miao H."/>
            <person name="Kang H."/>
            <person name="Xie B."/>
            <person name="Gu X."/>
            <person name="Wang X."/>
            <person name="Du Y."/>
            <person name="Jin W."/>
            <person name="Huang S."/>
        </authorList>
    </citation>
    <scope>NUCLEOTIDE SEQUENCE [LARGE SCALE GENOMIC DNA]</scope>
    <source>
        <strain evidence="2">cv. 9930</strain>
    </source>
</reference>
<dbReference type="Proteomes" id="UP000029981">
    <property type="component" value="Chromosome 6"/>
</dbReference>
<organism evidence="1 2">
    <name type="scientific">Cucumis sativus</name>
    <name type="common">Cucumber</name>
    <dbReference type="NCBI Taxonomy" id="3659"/>
    <lineage>
        <taxon>Eukaryota</taxon>
        <taxon>Viridiplantae</taxon>
        <taxon>Streptophyta</taxon>
        <taxon>Embryophyta</taxon>
        <taxon>Tracheophyta</taxon>
        <taxon>Spermatophyta</taxon>
        <taxon>Magnoliopsida</taxon>
        <taxon>eudicotyledons</taxon>
        <taxon>Gunneridae</taxon>
        <taxon>Pentapetalae</taxon>
        <taxon>rosids</taxon>
        <taxon>fabids</taxon>
        <taxon>Cucurbitales</taxon>
        <taxon>Cucurbitaceae</taxon>
        <taxon>Benincaseae</taxon>
        <taxon>Cucumis</taxon>
    </lineage>
</organism>
<proteinExistence type="predicted"/>
<reference evidence="1 2" key="4">
    <citation type="journal article" date="2011" name="BMC Genomics">
        <title>RNA-Seq improves annotation of protein-coding genes in the cucumber genome.</title>
        <authorList>
            <person name="Li Z."/>
            <person name="Zhang Z."/>
            <person name="Yan P."/>
            <person name="Huang S."/>
            <person name="Fei Z."/>
            <person name="Lin K."/>
        </authorList>
    </citation>
    <scope>NUCLEOTIDE SEQUENCE [LARGE SCALE GENOMIC DNA]</scope>
    <source>
        <strain evidence="2">cv. 9930</strain>
    </source>
</reference>
<dbReference type="EMBL" id="CM002927">
    <property type="protein sequence ID" value="KGN49220.1"/>
    <property type="molecule type" value="Genomic_DNA"/>
</dbReference>
<reference evidence="1 2" key="1">
    <citation type="journal article" date="2009" name="Nat. Genet.">
        <title>The genome of the cucumber, Cucumis sativus L.</title>
        <authorList>
            <person name="Huang S."/>
            <person name="Li R."/>
            <person name="Zhang Z."/>
            <person name="Li L."/>
            <person name="Gu X."/>
            <person name="Fan W."/>
            <person name="Lucas W.J."/>
            <person name="Wang X."/>
            <person name="Xie B."/>
            <person name="Ni P."/>
            <person name="Ren Y."/>
            <person name="Zhu H."/>
            <person name="Li J."/>
            <person name="Lin K."/>
            <person name="Jin W."/>
            <person name="Fei Z."/>
            <person name="Li G."/>
            <person name="Staub J."/>
            <person name="Kilian A."/>
            <person name="van der Vossen E.A."/>
            <person name="Wu Y."/>
            <person name="Guo J."/>
            <person name="He J."/>
            <person name="Jia Z."/>
            <person name="Ren Y."/>
            <person name="Tian G."/>
            <person name="Lu Y."/>
            <person name="Ruan J."/>
            <person name="Qian W."/>
            <person name="Wang M."/>
            <person name="Huang Q."/>
            <person name="Li B."/>
            <person name="Xuan Z."/>
            <person name="Cao J."/>
            <person name="Asan"/>
            <person name="Wu Z."/>
            <person name="Zhang J."/>
            <person name="Cai Q."/>
            <person name="Bai Y."/>
            <person name="Zhao B."/>
            <person name="Han Y."/>
            <person name="Li Y."/>
            <person name="Li X."/>
            <person name="Wang S."/>
            <person name="Shi Q."/>
            <person name="Liu S."/>
            <person name="Cho W.K."/>
            <person name="Kim J.Y."/>
            <person name="Xu Y."/>
            <person name="Heller-Uszynska K."/>
            <person name="Miao H."/>
            <person name="Cheng Z."/>
            <person name="Zhang S."/>
            <person name="Wu J."/>
            <person name="Yang Y."/>
            <person name="Kang H."/>
            <person name="Li M."/>
            <person name="Liang H."/>
            <person name="Ren X."/>
            <person name="Shi Z."/>
            <person name="Wen M."/>
            <person name="Jian M."/>
            <person name="Yang H."/>
            <person name="Zhang G."/>
            <person name="Yang Z."/>
            <person name="Chen R."/>
            <person name="Liu S."/>
            <person name="Li J."/>
            <person name="Ma L."/>
            <person name="Liu H."/>
            <person name="Zhou Y."/>
            <person name="Zhao J."/>
            <person name="Fang X."/>
            <person name="Li G."/>
            <person name="Fang L."/>
            <person name="Li Y."/>
            <person name="Liu D."/>
            <person name="Zheng H."/>
            <person name="Zhang Y."/>
            <person name="Qin N."/>
            <person name="Li Z."/>
            <person name="Yang G."/>
            <person name="Yang S."/>
            <person name="Bolund L."/>
            <person name="Kristiansen K."/>
            <person name="Zheng H."/>
            <person name="Li S."/>
            <person name="Zhang X."/>
            <person name="Yang H."/>
            <person name="Wang J."/>
            <person name="Sun R."/>
            <person name="Zhang B."/>
            <person name="Jiang S."/>
            <person name="Wang J."/>
            <person name="Du Y."/>
            <person name="Li S."/>
        </authorList>
    </citation>
    <scope>NUCLEOTIDE SEQUENCE [LARGE SCALE GENOMIC DNA]</scope>
    <source>
        <strain evidence="2">cv. 9930</strain>
    </source>
</reference>
<dbReference type="Gramene" id="KGN49220">
    <property type="protein sequence ID" value="KGN49220"/>
    <property type="gene ID" value="Csa_6G517280"/>
</dbReference>
<gene>
    <name evidence="1" type="ORF">Csa_6G517280</name>
</gene>
<dbReference type="eggNOG" id="ENOG502SXV1">
    <property type="taxonomic scope" value="Eukaryota"/>
</dbReference>
<name>A0A0A0KHL6_CUCSA</name>
<accession>A0A0A0KHL6</accession>
<keyword evidence="2" id="KW-1185">Reference proteome</keyword>
<reference evidence="1 2" key="3">
    <citation type="journal article" date="2010" name="BMC Genomics">
        <title>Transcriptome sequencing and comparative analysis of cucumber flowers with different sex types.</title>
        <authorList>
            <person name="Guo S."/>
            <person name="Zheng Y."/>
            <person name="Joung J.G."/>
            <person name="Liu S."/>
            <person name="Zhang Z."/>
            <person name="Crasta O.R."/>
            <person name="Sobral B.W."/>
            <person name="Xu Y."/>
            <person name="Huang S."/>
            <person name="Fei Z."/>
        </authorList>
    </citation>
    <scope>NUCLEOTIDE SEQUENCE [LARGE SCALE GENOMIC DNA]</scope>
    <source>
        <strain evidence="2">cv. 9930</strain>
    </source>
</reference>
<sequence length="143" mass="16115">MQMGRPGTNAWKNALRYAIRILYLRTTSGVLTLTDLLGLPVTQRNVSMHVYLVAALSLRLNQRKLTKSNQTGLQNQHLLFRNPPHDLQSLNQLPKMKTCQALLHSCIASYNANKKGNLTHQNYSLHLPLLCFPPRGLPYSVGL</sequence>
<protein>
    <submittedName>
        <fullName evidence="1">Uncharacterized protein</fullName>
    </submittedName>
</protein>
<dbReference type="AlphaFoldDB" id="A0A0A0KHL6"/>
<evidence type="ECO:0000313" key="1">
    <source>
        <dbReference type="EMBL" id="KGN49220.1"/>
    </source>
</evidence>